<proteinExistence type="predicted"/>
<feature type="transmembrane region" description="Helical" evidence="1">
    <location>
        <begin position="309"/>
        <end position="332"/>
    </location>
</feature>
<feature type="transmembrane region" description="Helical" evidence="1">
    <location>
        <begin position="187"/>
        <end position="203"/>
    </location>
</feature>
<gene>
    <name evidence="3" type="ORF">NHN17_16140</name>
</gene>
<dbReference type="Pfam" id="PF01757">
    <property type="entry name" value="Acyl_transf_3"/>
    <property type="match status" value="1"/>
</dbReference>
<evidence type="ECO:0000313" key="3">
    <source>
        <dbReference type="EMBL" id="MCQ1059580.1"/>
    </source>
</evidence>
<dbReference type="InterPro" id="IPR050879">
    <property type="entry name" value="Acyltransferase_3"/>
</dbReference>
<evidence type="ECO:0000313" key="4">
    <source>
        <dbReference type="Proteomes" id="UP001524460"/>
    </source>
</evidence>
<keyword evidence="1" id="KW-0812">Transmembrane</keyword>
<dbReference type="InterPro" id="IPR002656">
    <property type="entry name" value="Acyl_transf_3_dom"/>
</dbReference>
<dbReference type="EMBL" id="JANEYT010000040">
    <property type="protein sequence ID" value="MCQ1059580.1"/>
    <property type="molecule type" value="Genomic_DNA"/>
</dbReference>
<dbReference type="Proteomes" id="UP001524460">
    <property type="component" value="Unassembled WGS sequence"/>
</dbReference>
<name>A0ABT1N4A7_9GAMM</name>
<keyword evidence="4" id="KW-1185">Reference proteome</keyword>
<feature type="transmembrane region" description="Helical" evidence="1">
    <location>
        <begin position="156"/>
        <end position="175"/>
    </location>
</feature>
<dbReference type="GO" id="GO:0016746">
    <property type="term" value="F:acyltransferase activity"/>
    <property type="evidence" value="ECO:0007669"/>
    <property type="project" value="UniProtKB-KW"/>
</dbReference>
<sequence length="391" mass="44707">MKSAIPILTPLRGIAALCVVFFHARIIIFPQWMTPLTEYTHFVENGYLWVDLFFILSGFVMMHVYQSTFVRGVTPSKWKHFIWLRFSRIYPLFFITLIVLITWETFKASNGIGFYGGALFEKWGMSGIPAFEGPFNRSEALLPNALMLHGFLVTDLSWNISSWSLSVEWLSYMIFPFLVSLLLKRKLSFLFPVIFILGLLYINHTKGSLDVTGGLLAFIRAITSFTLGAWMYTVSITEKQQRIMNNDFALWTIFAICIGLLHLQKTSYHNVLVVSSFAALVLISAQQSERNTPVFKLLDNRFTRFLGDISYSLYLWHAVLLLAGIEIAHLLFPEQLTTWQNQTSWGTACIGAGVFISIAISISTLSYYYLEKPAIKILRARRQRNIKANSI</sequence>
<feature type="transmembrane region" description="Helical" evidence="1">
    <location>
        <begin position="12"/>
        <end position="34"/>
    </location>
</feature>
<feature type="transmembrane region" description="Helical" evidence="1">
    <location>
        <begin position="344"/>
        <end position="370"/>
    </location>
</feature>
<reference evidence="3 4" key="1">
    <citation type="submission" date="2022-07" db="EMBL/GenBank/DDBJ databases">
        <title>Photobacterium pectinilyticum sp. nov., a marine bacterium isolated from surface seawater of Qingdao offshore.</title>
        <authorList>
            <person name="Wang X."/>
        </authorList>
    </citation>
    <scope>NUCLEOTIDE SEQUENCE [LARGE SCALE GENOMIC DNA]</scope>
    <source>
        <strain evidence="3 4">ZSDE20</strain>
    </source>
</reference>
<dbReference type="PANTHER" id="PTHR23028:SF53">
    <property type="entry name" value="ACYL_TRANSF_3 DOMAIN-CONTAINING PROTEIN"/>
    <property type="match status" value="1"/>
</dbReference>
<comment type="caution">
    <text evidence="3">The sequence shown here is derived from an EMBL/GenBank/DDBJ whole genome shotgun (WGS) entry which is preliminary data.</text>
</comment>
<feature type="transmembrane region" description="Helical" evidence="1">
    <location>
        <begin position="46"/>
        <end position="65"/>
    </location>
</feature>
<feature type="domain" description="Acyltransferase 3" evidence="2">
    <location>
        <begin position="11"/>
        <end position="360"/>
    </location>
</feature>
<keyword evidence="1" id="KW-0472">Membrane</keyword>
<keyword evidence="3" id="KW-0012">Acyltransferase</keyword>
<organism evidence="3 4">
    <name type="scientific">Photobacterium pectinilyticum</name>
    <dbReference type="NCBI Taxonomy" id="2906793"/>
    <lineage>
        <taxon>Bacteria</taxon>
        <taxon>Pseudomonadati</taxon>
        <taxon>Pseudomonadota</taxon>
        <taxon>Gammaproteobacteria</taxon>
        <taxon>Vibrionales</taxon>
        <taxon>Vibrionaceae</taxon>
        <taxon>Photobacterium</taxon>
    </lineage>
</organism>
<evidence type="ECO:0000259" key="2">
    <source>
        <dbReference type="Pfam" id="PF01757"/>
    </source>
</evidence>
<dbReference type="RefSeq" id="WP_255043654.1">
    <property type="nucleotide sequence ID" value="NZ_JANEYT010000040.1"/>
</dbReference>
<protein>
    <submittedName>
        <fullName evidence="3">Acyltransferase</fullName>
    </submittedName>
</protein>
<keyword evidence="1" id="KW-1133">Transmembrane helix</keyword>
<dbReference type="PANTHER" id="PTHR23028">
    <property type="entry name" value="ACETYLTRANSFERASE"/>
    <property type="match status" value="1"/>
</dbReference>
<accession>A0ABT1N4A7</accession>
<feature type="transmembrane region" description="Helical" evidence="1">
    <location>
        <begin position="215"/>
        <end position="236"/>
    </location>
</feature>
<feature type="transmembrane region" description="Helical" evidence="1">
    <location>
        <begin position="86"/>
        <end position="103"/>
    </location>
</feature>
<evidence type="ECO:0000256" key="1">
    <source>
        <dbReference type="SAM" id="Phobius"/>
    </source>
</evidence>
<keyword evidence="3" id="KW-0808">Transferase</keyword>